<dbReference type="AlphaFoldDB" id="A0A8H6J1Q1"/>
<dbReference type="Pfam" id="PF00651">
    <property type="entry name" value="BTB"/>
    <property type="match status" value="1"/>
</dbReference>
<evidence type="ECO:0000259" key="2">
    <source>
        <dbReference type="Pfam" id="PF00651"/>
    </source>
</evidence>
<dbReference type="SUPFAM" id="SSF54695">
    <property type="entry name" value="POZ domain"/>
    <property type="match status" value="1"/>
</dbReference>
<comment type="caution">
    <text evidence="3">The sequence shown here is derived from an EMBL/GenBank/DDBJ whole genome shotgun (WGS) entry which is preliminary data.</text>
</comment>
<evidence type="ECO:0000256" key="1">
    <source>
        <dbReference type="SAM" id="MobiDB-lite"/>
    </source>
</evidence>
<dbReference type="Gene3D" id="3.30.710.10">
    <property type="entry name" value="Potassium Channel Kv1.1, Chain A"/>
    <property type="match status" value="1"/>
</dbReference>
<dbReference type="EMBL" id="WIGN01000207">
    <property type="protein sequence ID" value="KAF6804506.1"/>
    <property type="molecule type" value="Genomic_DNA"/>
</dbReference>
<evidence type="ECO:0000313" key="4">
    <source>
        <dbReference type="Proteomes" id="UP000652219"/>
    </source>
</evidence>
<organism evidence="3 4">
    <name type="scientific">Colletotrichum sojae</name>
    <dbReference type="NCBI Taxonomy" id="2175907"/>
    <lineage>
        <taxon>Eukaryota</taxon>
        <taxon>Fungi</taxon>
        <taxon>Dikarya</taxon>
        <taxon>Ascomycota</taxon>
        <taxon>Pezizomycotina</taxon>
        <taxon>Sordariomycetes</taxon>
        <taxon>Hypocreomycetidae</taxon>
        <taxon>Glomerellales</taxon>
        <taxon>Glomerellaceae</taxon>
        <taxon>Colletotrichum</taxon>
        <taxon>Colletotrichum orchidearum species complex</taxon>
    </lineage>
</organism>
<accession>A0A8H6J1Q1</accession>
<feature type="region of interest" description="Disordered" evidence="1">
    <location>
        <begin position="1"/>
        <end position="21"/>
    </location>
</feature>
<dbReference type="InterPro" id="IPR011333">
    <property type="entry name" value="SKP1/BTB/POZ_sf"/>
</dbReference>
<reference evidence="3 4" key="1">
    <citation type="journal article" date="2020" name="Phytopathology">
        <title>Genome Sequence Resources of Colletotrichum truncatum, C. plurivorum, C. musicola, and C. sojae: Four Species Pathogenic to Soybean (Glycine max).</title>
        <authorList>
            <person name="Rogerio F."/>
            <person name="Boufleur T.R."/>
            <person name="Ciampi-Guillardi M."/>
            <person name="Sukno S.A."/>
            <person name="Thon M.R."/>
            <person name="Massola Junior N.S."/>
            <person name="Baroncelli R."/>
        </authorList>
    </citation>
    <scope>NUCLEOTIDE SEQUENCE [LARGE SCALE GENOMIC DNA]</scope>
    <source>
        <strain evidence="3 4">LFN0009</strain>
    </source>
</reference>
<name>A0A8H6J1Q1_9PEZI</name>
<gene>
    <name evidence="3" type="ORF">CSOJ01_10166</name>
</gene>
<dbReference type="InterPro" id="IPR000210">
    <property type="entry name" value="BTB/POZ_dom"/>
</dbReference>
<protein>
    <recommendedName>
        <fullName evidence="2">BTB domain-containing protein</fullName>
    </recommendedName>
</protein>
<proteinExistence type="predicted"/>
<feature type="domain" description="BTB" evidence="2">
    <location>
        <begin position="43"/>
        <end position="133"/>
    </location>
</feature>
<evidence type="ECO:0000313" key="3">
    <source>
        <dbReference type="EMBL" id="KAF6804506.1"/>
    </source>
</evidence>
<keyword evidence="4" id="KW-1185">Reference proteome</keyword>
<dbReference type="Proteomes" id="UP000652219">
    <property type="component" value="Unassembled WGS sequence"/>
</dbReference>
<sequence length="352" mass="40131">MKSSGDERPAKKSRRVKTQTEGPVVFDEPSELFLRVGADHVEEAVVFSVCPKALARLSKVFAKMLNGGFAESRPADKEQRWEIELPDDKPASLQILMDIMHGKVHEVPNKLGLTDLWDVIVAADKYDVVHLLQPWRGWINSVEHRTLEMRLLGVAWHLKDFRIFSLMMTSIAEKAGLNENREMYFQYNGESGARHDFSELLNRFVPSRIIDQLPDLRRRLVSAVLQPYVDIVKSILSIGDVGLCPEGVHACDDIQLAVVVRLFSVKGINITLQNQGEVYDGTVHSLKRFIERINIAIFPYYERFHPRMLHSSMEIQAHCRGMLRRVQKTAAQDALKNPTKLTLSPQDIAHFQ</sequence>
<feature type="compositionally biased region" description="Basic and acidic residues" evidence="1">
    <location>
        <begin position="1"/>
        <end position="10"/>
    </location>
</feature>